<accession>U6BGA0</accession>
<feature type="signal peptide" evidence="1">
    <location>
        <begin position="1"/>
        <end position="19"/>
    </location>
</feature>
<dbReference type="EMBL" id="KC461117">
    <property type="protein sequence ID" value="AHA33381.1"/>
    <property type="molecule type" value="mRNA"/>
</dbReference>
<dbReference type="GO" id="GO:0005549">
    <property type="term" value="F:odorant binding"/>
    <property type="evidence" value="ECO:0007669"/>
    <property type="project" value="InterPro"/>
</dbReference>
<protein>
    <submittedName>
        <fullName evidence="2">Odorant-binding protein 3</fullName>
    </submittedName>
</protein>
<gene>
    <name evidence="2" type="primary">obp3</name>
</gene>
<dbReference type="InterPro" id="IPR006170">
    <property type="entry name" value="PBP/GOBP"/>
</dbReference>
<organism evidence="2">
    <name type="scientific">Batocera horsfieldi</name>
    <dbReference type="NCBI Taxonomy" id="351105"/>
    <lineage>
        <taxon>Eukaryota</taxon>
        <taxon>Metazoa</taxon>
        <taxon>Ecdysozoa</taxon>
        <taxon>Arthropoda</taxon>
        <taxon>Hexapoda</taxon>
        <taxon>Insecta</taxon>
        <taxon>Pterygota</taxon>
        <taxon>Neoptera</taxon>
        <taxon>Endopterygota</taxon>
        <taxon>Coleoptera</taxon>
        <taxon>Polyphaga</taxon>
        <taxon>Cucujiformia</taxon>
        <taxon>Chrysomeloidea</taxon>
        <taxon>Cerambycidae</taxon>
        <taxon>Lamiinae</taxon>
        <taxon>Batocerini</taxon>
        <taxon>Batocera</taxon>
    </lineage>
</organism>
<dbReference type="Gene3D" id="1.10.238.20">
    <property type="entry name" value="Pheromone/general odorant binding protein domain"/>
    <property type="match status" value="1"/>
</dbReference>
<proteinExistence type="evidence at transcript level"/>
<feature type="chain" id="PRO_5004668084" evidence="1">
    <location>
        <begin position="20"/>
        <end position="125"/>
    </location>
</feature>
<evidence type="ECO:0000313" key="2">
    <source>
        <dbReference type="EMBL" id="AHA33381.1"/>
    </source>
</evidence>
<dbReference type="Pfam" id="PF01395">
    <property type="entry name" value="PBP_GOBP"/>
    <property type="match status" value="1"/>
</dbReference>
<dbReference type="SUPFAM" id="SSF47565">
    <property type="entry name" value="Insect pheromone/odorant-binding proteins"/>
    <property type="match status" value="1"/>
</dbReference>
<dbReference type="CDD" id="cd23992">
    <property type="entry name" value="PBP_GOBP"/>
    <property type="match status" value="1"/>
</dbReference>
<reference evidence="2" key="1">
    <citation type="submission" date="2013-01" db="EMBL/GenBank/DDBJ databases">
        <title>Expression patterns and Binding Characterization of Odorant Binding Proteins from Batocera horsfieldi (Hope).</title>
        <authorList>
            <person name="Li H."/>
            <person name="Wang M.Q."/>
            <person name="Zhang G.A."/>
        </authorList>
    </citation>
    <scope>NUCLEOTIDE SEQUENCE</scope>
</reference>
<sequence>MVASMSIVSLVISILAVHAQFDKLPDGKIPPEILKCSESVGLQPKGKPMLTREPSSEEMCFFKCIMEEKGMLDADGNVKPETVDSSQLHIPQDKVDDVKQCLKNAGKVEKCEDIAKLVECMPQPA</sequence>
<name>U6BGA0_9CUCU</name>
<dbReference type="AlphaFoldDB" id="U6BGA0"/>
<dbReference type="InterPro" id="IPR036728">
    <property type="entry name" value="PBP_GOBP_sf"/>
</dbReference>
<evidence type="ECO:0000256" key="1">
    <source>
        <dbReference type="SAM" id="SignalP"/>
    </source>
</evidence>
<keyword evidence="1" id="KW-0732">Signal</keyword>